<dbReference type="EMBL" id="KL197766">
    <property type="protein sequence ID" value="KDQ50101.1"/>
    <property type="molecule type" value="Genomic_DNA"/>
</dbReference>
<dbReference type="InParanoid" id="A0A067PHZ6"/>
<keyword evidence="4" id="KW-1185">Reference proteome</keyword>
<feature type="coiled-coil region" evidence="1">
    <location>
        <begin position="11"/>
        <end position="77"/>
    </location>
</feature>
<proteinExistence type="predicted"/>
<gene>
    <name evidence="3" type="ORF">JAAARDRAFT_200269</name>
</gene>
<accession>A0A067PHZ6</accession>
<feature type="region of interest" description="Disordered" evidence="2">
    <location>
        <begin position="388"/>
        <end position="430"/>
    </location>
</feature>
<organism evidence="3 4">
    <name type="scientific">Jaapia argillacea MUCL 33604</name>
    <dbReference type="NCBI Taxonomy" id="933084"/>
    <lineage>
        <taxon>Eukaryota</taxon>
        <taxon>Fungi</taxon>
        <taxon>Dikarya</taxon>
        <taxon>Basidiomycota</taxon>
        <taxon>Agaricomycotina</taxon>
        <taxon>Agaricomycetes</taxon>
        <taxon>Agaricomycetidae</taxon>
        <taxon>Jaapiales</taxon>
        <taxon>Jaapiaceae</taxon>
        <taxon>Jaapia</taxon>
    </lineage>
</organism>
<dbReference type="AlphaFoldDB" id="A0A067PHZ6"/>
<feature type="compositionally biased region" description="Acidic residues" evidence="2">
    <location>
        <begin position="419"/>
        <end position="430"/>
    </location>
</feature>
<keyword evidence="1" id="KW-0175">Coiled coil</keyword>
<reference evidence="4" key="1">
    <citation type="journal article" date="2014" name="Proc. Natl. Acad. Sci. U.S.A.">
        <title>Extensive sampling of basidiomycete genomes demonstrates inadequacy of the white-rot/brown-rot paradigm for wood decay fungi.</title>
        <authorList>
            <person name="Riley R."/>
            <person name="Salamov A.A."/>
            <person name="Brown D.W."/>
            <person name="Nagy L.G."/>
            <person name="Floudas D."/>
            <person name="Held B.W."/>
            <person name="Levasseur A."/>
            <person name="Lombard V."/>
            <person name="Morin E."/>
            <person name="Otillar R."/>
            <person name="Lindquist E.A."/>
            <person name="Sun H."/>
            <person name="LaButti K.M."/>
            <person name="Schmutz J."/>
            <person name="Jabbour D."/>
            <person name="Luo H."/>
            <person name="Baker S.E."/>
            <person name="Pisabarro A.G."/>
            <person name="Walton J.D."/>
            <person name="Blanchette R.A."/>
            <person name="Henrissat B."/>
            <person name="Martin F."/>
            <person name="Cullen D."/>
            <person name="Hibbett D.S."/>
            <person name="Grigoriev I.V."/>
        </authorList>
    </citation>
    <scope>NUCLEOTIDE SEQUENCE [LARGE SCALE GENOMIC DNA]</scope>
    <source>
        <strain evidence="4">MUCL 33604</strain>
    </source>
</reference>
<dbReference type="HOGENOM" id="CLU_637883_0_0_1"/>
<evidence type="ECO:0000313" key="3">
    <source>
        <dbReference type="EMBL" id="KDQ50101.1"/>
    </source>
</evidence>
<evidence type="ECO:0000256" key="2">
    <source>
        <dbReference type="SAM" id="MobiDB-lite"/>
    </source>
</evidence>
<protein>
    <submittedName>
        <fullName evidence="3">Uncharacterized protein</fullName>
    </submittedName>
</protein>
<sequence>MFMKTNFVLAISRMESRLDKFSKALTDAKVELEHQVAEFNRQNKALKKEVELLKVRMEELEDRLVEQQDEDENEDDSAKEKRLAKYEASNTAYKDNNLKGLTQDIFELQLGVGKLTAEYLPDWPADESTWLVDPVTGDKLLHFRWDQPFGRDNNWSGICIICEHIKKKGATYLPAAQAALDTISDNNLQSCVVEKFKDLAKKFKTHCAATERSTDRRCWSCRSCLTRSARQSWQKGVRDQLFIYGRLANTHTQEQKCDVRKWKQETLPQESKYCQKKYDSAFVANLMSDDKDEVGEDGKQWEDICLIIKHIDQRWSVHMDKMFETVDAQDDPRPAKKYTICVDGTEIAENGKLWGDDEDPEELKQKKWAFEEEKEEVKHKKVKVLMELQVPPKSKMTRKQKQGKGKGKEKAMEPPANEQGDEDDIKFDEE</sequence>
<evidence type="ECO:0000256" key="1">
    <source>
        <dbReference type="SAM" id="Coils"/>
    </source>
</evidence>
<name>A0A067PHZ6_9AGAM</name>
<dbReference type="Proteomes" id="UP000027265">
    <property type="component" value="Unassembled WGS sequence"/>
</dbReference>
<dbReference type="STRING" id="933084.A0A067PHZ6"/>
<evidence type="ECO:0000313" key="4">
    <source>
        <dbReference type="Proteomes" id="UP000027265"/>
    </source>
</evidence>
<feature type="compositionally biased region" description="Basic residues" evidence="2">
    <location>
        <begin position="395"/>
        <end position="405"/>
    </location>
</feature>
<dbReference type="OrthoDB" id="3069035at2759"/>